<organism evidence="1 2">
    <name type="scientific">Arabidopsis thaliana x Arabidopsis arenosa</name>
    <dbReference type="NCBI Taxonomy" id="1240361"/>
    <lineage>
        <taxon>Eukaryota</taxon>
        <taxon>Viridiplantae</taxon>
        <taxon>Streptophyta</taxon>
        <taxon>Embryophyta</taxon>
        <taxon>Tracheophyta</taxon>
        <taxon>Spermatophyta</taxon>
        <taxon>Magnoliopsida</taxon>
        <taxon>eudicotyledons</taxon>
        <taxon>Gunneridae</taxon>
        <taxon>Pentapetalae</taxon>
        <taxon>rosids</taxon>
        <taxon>malvids</taxon>
        <taxon>Brassicales</taxon>
        <taxon>Brassicaceae</taxon>
        <taxon>Camelineae</taxon>
        <taxon>Arabidopsis</taxon>
    </lineage>
</organism>
<comment type="caution">
    <text evidence="1">The sequence shown here is derived from an EMBL/GenBank/DDBJ whole genome shotgun (WGS) entry which is preliminary data.</text>
</comment>
<evidence type="ECO:0000313" key="2">
    <source>
        <dbReference type="Proteomes" id="UP000694240"/>
    </source>
</evidence>
<dbReference type="Proteomes" id="UP000694240">
    <property type="component" value="Chromosome 10"/>
</dbReference>
<name>A0A8T1ZKK7_9BRAS</name>
<dbReference type="EMBL" id="JAEFBK010000010">
    <property type="protein sequence ID" value="KAG7559218.1"/>
    <property type="molecule type" value="Genomic_DNA"/>
</dbReference>
<dbReference type="AlphaFoldDB" id="A0A8T1ZKK7"/>
<accession>A0A8T1ZKK7</accession>
<evidence type="ECO:0000313" key="1">
    <source>
        <dbReference type="EMBL" id="KAG7559218.1"/>
    </source>
</evidence>
<keyword evidence="2" id="KW-1185">Reference proteome</keyword>
<gene>
    <name evidence="1" type="ORF">ISN45_Aa05g008200</name>
</gene>
<sequence>FTYAIRNLKNCITQVENMHPSGASEFDIMEKAEKLYIQDPKQKNGFKFDHVWNLMKDI</sequence>
<proteinExistence type="predicted"/>
<protein>
    <recommendedName>
        <fullName evidence="3">No apical meristem-associated C-terminal domain-containing protein</fullName>
    </recommendedName>
</protein>
<evidence type="ECO:0008006" key="3">
    <source>
        <dbReference type="Google" id="ProtNLM"/>
    </source>
</evidence>
<feature type="non-terminal residue" evidence="1">
    <location>
        <position position="1"/>
    </location>
</feature>
<reference evidence="1 2" key="1">
    <citation type="submission" date="2020-12" db="EMBL/GenBank/DDBJ databases">
        <title>Concerted genomic and epigenomic changes stabilize Arabidopsis allopolyploids.</title>
        <authorList>
            <person name="Chen Z."/>
        </authorList>
    </citation>
    <scope>NUCLEOTIDE SEQUENCE [LARGE SCALE GENOMIC DNA]</scope>
    <source>
        <strain evidence="1">Allo738</strain>
        <tissue evidence="1">Leaf</tissue>
    </source>
</reference>